<accession>A0ABP9QP24</accession>
<proteinExistence type="predicted"/>
<feature type="transmembrane region" description="Helical" evidence="1">
    <location>
        <begin position="215"/>
        <end position="236"/>
    </location>
</feature>
<keyword evidence="1" id="KW-1133">Transmembrane helix</keyword>
<feature type="transmembrane region" description="Helical" evidence="1">
    <location>
        <begin position="79"/>
        <end position="96"/>
    </location>
</feature>
<feature type="transmembrane region" description="Helical" evidence="1">
    <location>
        <begin position="277"/>
        <end position="294"/>
    </location>
</feature>
<keyword evidence="3" id="KW-0012">Acyltransferase</keyword>
<feature type="transmembrane region" description="Helical" evidence="1">
    <location>
        <begin position="131"/>
        <end position="151"/>
    </location>
</feature>
<feature type="transmembrane region" description="Helical" evidence="1">
    <location>
        <begin position="190"/>
        <end position="208"/>
    </location>
</feature>
<reference evidence="4" key="1">
    <citation type="journal article" date="2019" name="Int. J. Syst. Evol. Microbiol.">
        <title>The Global Catalogue of Microorganisms (GCM) 10K type strain sequencing project: providing services to taxonomists for standard genome sequencing and annotation.</title>
        <authorList>
            <consortium name="The Broad Institute Genomics Platform"/>
            <consortium name="The Broad Institute Genome Sequencing Center for Infectious Disease"/>
            <person name="Wu L."/>
            <person name="Ma J."/>
        </authorList>
    </citation>
    <scope>NUCLEOTIDE SEQUENCE [LARGE SCALE GENOMIC DNA]</scope>
    <source>
        <strain evidence="4">JCM 18715</strain>
    </source>
</reference>
<organism evidence="3 4">
    <name type="scientific">Viridibacterium curvum</name>
    <dbReference type="NCBI Taxonomy" id="1101404"/>
    <lineage>
        <taxon>Bacteria</taxon>
        <taxon>Pseudomonadati</taxon>
        <taxon>Pseudomonadota</taxon>
        <taxon>Betaproteobacteria</taxon>
        <taxon>Rhodocyclales</taxon>
        <taxon>Rhodocyclaceae</taxon>
        <taxon>Viridibacterium</taxon>
    </lineage>
</organism>
<evidence type="ECO:0000256" key="1">
    <source>
        <dbReference type="SAM" id="Phobius"/>
    </source>
</evidence>
<keyword evidence="4" id="KW-1185">Reference proteome</keyword>
<dbReference type="RefSeq" id="WP_345532782.1">
    <property type="nucleotide sequence ID" value="NZ_BAABLD010000008.1"/>
</dbReference>
<dbReference type="PANTHER" id="PTHR23028:SF53">
    <property type="entry name" value="ACYL_TRANSF_3 DOMAIN-CONTAINING PROTEIN"/>
    <property type="match status" value="1"/>
</dbReference>
<dbReference type="GO" id="GO:0016746">
    <property type="term" value="F:acyltransferase activity"/>
    <property type="evidence" value="ECO:0007669"/>
    <property type="project" value="UniProtKB-KW"/>
</dbReference>
<name>A0ABP9QP24_9RHOO</name>
<evidence type="ECO:0000313" key="3">
    <source>
        <dbReference type="EMBL" id="GAA5165032.1"/>
    </source>
</evidence>
<gene>
    <name evidence="3" type="ORF">GCM10025770_19920</name>
</gene>
<dbReference type="Proteomes" id="UP001500547">
    <property type="component" value="Unassembled WGS sequence"/>
</dbReference>
<feature type="transmembrane region" description="Helical" evidence="1">
    <location>
        <begin position="248"/>
        <end position="270"/>
    </location>
</feature>
<feature type="transmembrane region" description="Helical" evidence="1">
    <location>
        <begin position="300"/>
        <end position="320"/>
    </location>
</feature>
<feature type="domain" description="Acyltransferase 3" evidence="2">
    <location>
        <begin position="15"/>
        <end position="316"/>
    </location>
</feature>
<dbReference type="InterPro" id="IPR002656">
    <property type="entry name" value="Acyl_transf_3_dom"/>
</dbReference>
<keyword evidence="1" id="KW-0472">Membrane</keyword>
<comment type="caution">
    <text evidence="3">The sequence shown here is derived from an EMBL/GenBank/DDBJ whole genome shotgun (WGS) entry which is preliminary data.</text>
</comment>
<dbReference type="Pfam" id="PF01757">
    <property type="entry name" value="Acyl_transf_3"/>
    <property type="match status" value="1"/>
</dbReference>
<evidence type="ECO:0000313" key="4">
    <source>
        <dbReference type="Proteomes" id="UP001500547"/>
    </source>
</evidence>
<dbReference type="PANTHER" id="PTHR23028">
    <property type="entry name" value="ACETYLTRANSFERASE"/>
    <property type="match status" value="1"/>
</dbReference>
<dbReference type="EMBL" id="BAABLD010000008">
    <property type="protein sequence ID" value="GAA5165032.1"/>
    <property type="molecule type" value="Genomic_DNA"/>
</dbReference>
<keyword evidence="1" id="KW-0812">Transmembrane</keyword>
<dbReference type="InterPro" id="IPR050879">
    <property type="entry name" value="Acyltransferase_3"/>
</dbReference>
<evidence type="ECO:0000259" key="2">
    <source>
        <dbReference type="Pfam" id="PF01757"/>
    </source>
</evidence>
<keyword evidence="3" id="KW-0808">Transferase</keyword>
<feature type="transmembrane region" description="Helical" evidence="1">
    <location>
        <begin position="158"/>
        <end position="178"/>
    </location>
</feature>
<sequence length="351" mass="38608">MFAASGSTSEKDHVDYLDGWRGLAIVMLLWGHFFPVPGINLGVLGVNLFFVLSGLLMGRLLFIRQTPLPTFYRRRISRIVPAHLLFIGLVPVWFAISGQTINWTESLAALFFIKNYITGDIGHTVMPFGHIWSLSVEEHSYIALSLVALAVRQRWVSALKAVGVLTACLSLAGFWYASHYAANELEFSKWIRSEVSAYGIFVSALVLLTLQRLPALRVPAVLCSLMFVTAVALHWWSVPLPVKTTVGVGLLALVVNLLPQAPAAFVRLLSLRPLRTLGLWSFSIYLWQQPFYVASHNGQLSPMLALLLAILGGVASFHLLERPVRHFLNARWGQSSGAASANAAGGLHKPS</sequence>
<protein>
    <submittedName>
        <fullName evidence="3">Acyltransferase</fullName>
    </submittedName>
</protein>
<feature type="transmembrane region" description="Helical" evidence="1">
    <location>
        <begin position="38"/>
        <end position="58"/>
    </location>
</feature>